<dbReference type="Proteomes" id="UP000602087">
    <property type="component" value="Unassembled WGS sequence"/>
</dbReference>
<sequence>MTSKTTRLAAASLLAVAMPLTQSPTAVAVGAERDASLTLARAQTDVITRDILLAATHTTVLPAELRTATRDAIASAQAATTGARDALRDAGTSDPHAFWYAEVSLQDALTALEAASAEIRHVAGRVSGTDEPTAFALRALLDDLGTLRDDVDGTSGRTASRDRGAGDAVGRGHAADAGTADESGTVA</sequence>
<organism evidence="3 4">
    <name type="scientific">Sanguibacter suaedae</name>
    <dbReference type="NCBI Taxonomy" id="2795737"/>
    <lineage>
        <taxon>Bacteria</taxon>
        <taxon>Bacillati</taxon>
        <taxon>Actinomycetota</taxon>
        <taxon>Actinomycetes</taxon>
        <taxon>Micrococcales</taxon>
        <taxon>Sanguibacteraceae</taxon>
        <taxon>Sanguibacter</taxon>
    </lineage>
</organism>
<gene>
    <name evidence="3" type="ORF">JAV76_01060</name>
</gene>
<keyword evidence="2" id="KW-0732">Signal</keyword>
<dbReference type="EMBL" id="JAEINH010000001">
    <property type="protein sequence ID" value="MBI9113598.1"/>
    <property type="molecule type" value="Genomic_DNA"/>
</dbReference>
<feature type="region of interest" description="Disordered" evidence="1">
    <location>
        <begin position="150"/>
        <end position="187"/>
    </location>
</feature>
<dbReference type="AlphaFoldDB" id="A0A934I1R9"/>
<accession>A0A934I1R9</accession>
<dbReference type="RefSeq" id="WP_198732159.1">
    <property type="nucleotide sequence ID" value="NZ_JAEINH010000001.1"/>
</dbReference>
<keyword evidence="4" id="KW-1185">Reference proteome</keyword>
<evidence type="ECO:0000256" key="2">
    <source>
        <dbReference type="SAM" id="SignalP"/>
    </source>
</evidence>
<feature type="chain" id="PRO_5036882447" description="DUF4142 domain-containing protein" evidence="2">
    <location>
        <begin position="29"/>
        <end position="187"/>
    </location>
</feature>
<evidence type="ECO:0008006" key="5">
    <source>
        <dbReference type="Google" id="ProtNLM"/>
    </source>
</evidence>
<evidence type="ECO:0000256" key="1">
    <source>
        <dbReference type="SAM" id="MobiDB-lite"/>
    </source>
</evidence>
<evidence type="ECO:0000313" key="3">
    <source>
        <dbReference type="EMBL" id="MBI9113598.1"/>
    </source>
</evidence>
<proteinExistence type="predicted"/>
<comment type="caution">
    <text evidence="3">The sequence shown here is derived from an EMBL/GenBank/DDBJ whole genome shotgun (WGS) entry which is preliminary data.</text>
</comment>
<protein>
    <recommendedName>
        <fullName evidence="5">DUF4142 domain-containing protein</fullName>
    </recommendedName>
</protein>
<feature type="compositionally biased region" description="Low complexity" evidence="1">
    <location>
        <begin position="166"/>
        <end position="178"/>
    </location>
</feature>
<reference evidence="3" key="1">
    <citation type="submission" date="2020-12" db="EMBL/GenBank/DDBJ databases">
        <title>Sanguibacter suaedae sp. nov., isolated from Suaeda aralocaspica.</title>
        <authorList>
            <person name="Ma Q."/>
        </authorList>
    </citation>
    <scope>NUCLEOTIDE SEQUENCE</scope>
    <source>
        <strain evidence="3">YZGR15</strain>
    </source>
</reference>
<name>A0A934I1R9_9MICO</name>
<evidence type="ECO:0000313" key="4">
    <source>
        <dbReference type="Proteomes" id="UP000602087"/>
    </source>
</evidence>
<feature type="signal peptide" evidence="2">
    <location>
        <begin position="1"/>
        <end position="28"/>
    </location>
</feature>